<organism evidence="4 5">
    <name type="scientific">Lentinula edodes</name>
    <name type="common">Shiitake mushroom</name>
    <name type="synonym">Lentinus edodes</name>
    <dbReference type="NCBI Taxonomy" id="5353"/>
    <lineage>
        <taxon>Eukaryota</taxon>
        <taxon>Fungi</taxon>
        <taxon>Dikarya</taxon>
        <taxon>Basidiomycota</taxon>
        <taxon>Agaricomycotina</taxon>
        <taxon>Agaricomycetes</taxon>
        <taxon>Agaricomycetidae</taxon>
        <taxon>Agaricales</taxon>
        <taxon>Marasmiineae</taxon>
        <taxon>Omphalotaceae</taxon>
        <taxon>Lentinula</taxon>
    </lineage>
</organism>
<keyword evidence="5" id="KW-1185">Reference proteome</keyword>
<gene>
    <name evidence="4" type="ORF">LENED_010513</name>
</gene>
<dbReference type="SUPFAM" id="SSF50685">
    <property type="entry name" value="Barwin-like endoglucanases"/>
    <property type="match status" value="1"/>
</dbReference>
<keyword evidence="2" id="KW-0472">Membrane</keyword>
<accession>A0A1Q3EMX0</accession>
<dbReference type="STRING" id="5353.A0A1Q3EMX0"/>
<evidence type="ECO:0000256" key="3">
    <source>
        <dbReference type="SAM" id="SignalP"/>
    </source>
</evidence>
<protein>
    <submittedName>
        <fullName evidence="4">Allergen Asp f 7</fullName>
    </submittedName>
</protein>
<keyword evidence="1 3" id="KW-0732">Signal</keyword>
<comment type="caution">
    <text evidence="4">The sequence shown here is derived from an EMBL/GenBank/DDBJ whole genome shotgun (WGS) entry which is preliminary data.</text>
</comment>
<feature type="chain" id="PRO_5012704481" evidence="3">
    <location>
        <begin position="22"/>
        <end position="239"/>
    </location>
</feature>
<dbReference type="CDD" id="cd22191">
    <property type="entry name" value="DPBB_RlpA_EXP_N-like"/>
    <property type="match status" value="1"/>
</dbReference>
<dbReference type="InterPro" id="IPR051477">
    <property type="entry name" value="Expansin_CellWall"/>
</dbReference>
<dbReference type="Gene3D" id="2.40.40.10">
    <property type="entry name" value="RlpA-like domain"/>
    <property type="match status" value="1"/>
</dbReference>
<keyword evidence="2" id="KW-1133">Transmembrane helix</keyword>
<dbReference type="EMBL" id="BDGU01000641">
    <property type="protein sequence ID" value="GAW08454.1"/>
    <property type="molecule type" value="Genomic_DNA"/>
</dbReference>
<reference evidence="4 5" key="2">
    <citation type="submission" date="2017-02" db="EMBL/GenBank/DDBJ databases">
        <title>A genome survey and senescence transcriptome analysis in Lentinula edodes.</title>
        <authorList>
            <person name="Sakamoto Y."/>
            <person name="Nakade K."/>
            <person name="Sato S."/>
            <person name="Yoshida Y."/>
            <person name="Miyazaki K."/>
            <person name="Natsume S."/>
            <person name="Konno N."/>
        </authorList>
    </citation>
    <scope>NUCLEOTIDE SEQUENCE [LARGE SCALE GENOMIC DNA]</scope>
    <source>
        <strain evidence="4 5">NBRC 111202</strain>
    </source>
</reference>
<evidence type="ECO:0000256" key="1">
    <source>
        <dbReference type="ARBA" id="ARBA00022729"/>
    </source>
</evidence>
<feature type="signal peptide" evidence="3">
    <location>
        <begin position="1"/>
        <end position="21"/>
    </location>
</feature>
<evidence type="ECO:0000313" key="5">
    <source>
        <dbReference type="Proteomes" id="UP000188533"/>
    </source>
</evidence>
<sequence>MFSSKIAAAAIILALPFTSFAEFHGHARQNRHHEIAKRDPGNVEVFKRDSFSNARWTFFADGLGACGTTNSPSDFIVALNSEQYGSGGYCYQMITMTYNGKTTTAQITDECPGCPYGGLDLSTGLFEFFADESWGFLFFVFCIHAHLYQCVHSLIYLDARFDHCDTYLHDTYHHLDPLQHVELLVLIFFVVVFIVLVLVVFFVQLEFELFLDKLILRELFFGRLFQRCSFSHCWNVEQS</sequence>
<proteinExistence type="predicted"/>
<dbReference type="InterPro" id="IPR036908">
    <property type="entry name" value="RlpA-like_sf"/>
</dbReference>
<name>A0A1Q3EMX0_LENED</name>
<dbReference type="AlphaFoldDB" id="A0A1Q3EMX0"/>
<dbReference type="Proteomes" id="UP000188533">
    <property type="component" value="Unassembled WGS sequence"/>
</dbReference>
<feature type="transmembrane region" description="Helical" evidence="2">
    <location>
        <begin position="183"/>
        <end position="203"/>
    </location>
</feature>
<dbReference type="PANTHER" id="PTHR31836:SF28">
    <property type="entry name" value="SRCR DOMAIN-CONTAINING PROTEIN-RELATED"/>
    <property type="match status" value="1"/>
</dbReference>
<evidence type="ECO:0000313" key="4">
    <source>
        <dbReference type="EMBL" id="GAW08454.1"/>
    </source>
</evidence>
<reference evidence="4 5" key="1">
    <citation type="submission" date="2016-08" db="EMBL/GenBank/DDBJ databases">
        <authorList>
            <consortium name="Lentinula edodes genome sequencing consortium"/>
            <person name="Sakamoto Y."/>
            <person name="Nakade K."/>
            <person name="Sato S."/>
            <person name="Yoshida Y."/>
            <person name="Miyazaki K."/>
            <person name="Natsume S."/>
            <person name="Konno N."/>
        </authorList>
    </citation>
    <scope>NUCLEOTIDE SEQUENCE [LARGE SCALE GENOMIC DNA]</scope>
    <source>
        <strain evidence="4 5">NBRC 111202</strain>
    </source>
</reference>
<dbReference type="PANTHER" id="PTHR31836">
    <property type="match status" value="1"/>
</dbReference>
<evidence type="ECO:0000256" key="2">
    <source>
        <dbReference type="SAM" id="Phobius"/>
    </source>
</evidence>
<keyword evidence="2" id="KW-0812">Transmembrane</keyword>